<name>A0A1T4PVV8_9ACTN</name>
<reference evidence="1 2" key="1">
    <citation type="submission" date="2017-02" db="EMBL/GenBank/DDBJ databases">
        <authorList>
            <person name="Peterson S.W."/>
        </authorList>
    </citation>
    <scope>NUCLEOTIDE SEQUENCE [LARGE SCALE GENOMIC DNA]</scope>
    <source>
        <strain evidence="1 2">DSM 45154</strain>
    </source>
</reference>
<sequence>MPSPSSIPAALRLIRLACLGRPQPFTPAALAPGLGSAAAPPATIPRPYAAFLRLCGGLVTDTGTVRLLGPAAASMRVFGDGEDLLPGGDARWFRFGEVAGNPLCLERATGRVWWFGDLDAVWFTAPHAFAPLCPSFDVFFLRLLCGSWYGTVAPVGRDSAWWRMVLALGWAEARPSPTASDDLAVR</sequence>
<dbReference type="Proteomes" id="UP000190637">
    <property type="component" value="Unassembled WGS sequence"/>
</dbReference>
<organism evidence="1 2">
    <name type="scientific">Marinactinospora thermotolerans DSM 45154</name>
    <dbReference type="NCBI Taxonomy" id="1122192"/>
    <lineage>
        <taxon>Bacteria</taxon>
        <taxon>Bacillati</taxon>
        <taxon>Actinomycetota</taxon>
        <taxon>Actinomycetes</taxon>
        <taxon>Streptosporangiales</taxon>
        <taxon>Nocardiopsidaceae</taxon>
        <taxon>Marinactinospora</taxon>
    </lineage>
</organism>
<accession>A0A1T4PVV8</accession>
<dbReference type="AlphaFoldDB" id="A0A1T4PVV8"/>
<dbReference type="RefSeq" id="WP_078761335.1">
    <property type="nucleotide sequence ID" value="NZ_FUWS01000004.1"/>
</dbReference>
<dbReference type="OrthoDB" id="4184376at2"/>
<evidence type="ECO:0008006" key="3">
    <source>
        <dbReference type="Google" id="ProtNLM"/>
    </source>
</evidence>
<keyword evidence="2" id="KW-1185">Reference proteome</keyword>
<evidence type="ECO:0000313" key="1">
    <source>
        <dbReference type="EMBL" id="SJZ95622.1"/>
    </source>
</evidence>
<proteinExistence type="predicted"/>
<protein>
    <recommendedName>
        <fullName evidence="3">SMI1/KNR4 family protein</fullName>
    </recommendedName>
</protein>
<gene>
    <name evidence="1" type="ORF">SAMN02745673_02029</name>
</gene>
<dbReference type="EMBL" id="FUWS01000004">
    <property type="protein sequence ID" value="SJZ95622.1"/>
    <property type="molecule type" value="Genomic_DNA"/>
</dbReference>
<evidence type="ECO:0000313" key="2">
    <source>
        <dbReference type="Proteomes" id="UP000190637"/>
    </source>
</evidence>